<dbReference type="Proteomes" id="UP001596274">
    <property type="component" value="Unassembled WGS sequence"/>
</dbReference>
<organism evidence="3 4">
    <name type="scientific">Halorubrum pallidum</name>
    <dbReference type="NCBI Taxonomy" id="1526114"/>
    <lineage>
        <taxon>Archaea</taxon>
        <taxon>Methanobacteriati</taxon>
        <taxon>Methanobacteriota</taxon>
        <taxon>Stenosarchaea group</taxon>
        <taxon>Halobacteria</taxon>
        <taxon>Halobacteriales</taxon>
        <taxon>Haloferacaceae</taxon>
        <taxon>Halorubrum</taxon>
    </lineage>
</organism>
<dbReference type="AlphaFoldDB" id="A0ABD5T4R0"/>
<feature type="domain" description="Winged helix" evidence="2">
    <location>
        <begin position="1"/>
        <end position="65"/>
    </location>
</feature>
<name>A0ABD5T4R0_9EURY</name>
<sequence length="152" mass="16341">GDGDTEHAYSRHRPVRRAGLIRHAGRGHYAYAVPDLIREAYADRLDDESVDEIVRAVETAFVPPAERSYPPDADPTDVHGGDARNGSGRTDGTRGAETHDDAHVSNGGKTEGEGDEGTEEPAAQTAEDNSSLRSGLSEAAREFVDRSRSVDE</sequence>
<dbReference type="Pfam" id="PF26491">
    <property type="entry name" value="WH_Halo"/>
    <property type="match status" value="1"/>
</dbReference>
<comment type="caution">
    <text evidence="3">The sequence shown here is derived from an EMBL/GenBank/DDBJ whole genome shotgun (WGS) entry which is preliminary data.</text>
</comment>
<feature type="compositionally biased region" description="Basic and acidic residues" evidence="1">
    <location>
        <begin position="91"/>
        <end position="103"/>
    </location>
</feature>
<feature type="region of interest" description="Disordered" evidence="1">
    <location>
        <begin position="62"/>
        <end position="152"/>
    </location>
</feature>
<proteinExistence type="predicted"/>
<feature type="non-terminal residue" evidence="3">
    <location>
        <position position="1"/>
    </location>
</feature>
<gene>
    <name evidence="3" type="ORF">ACFQDD_13345</name>
</gene>
<evidence type="ECO:0000256" key="1">
    <source>
        <dbReference type="SAM" id="MobiDB-lite"/>
    </source>
</evidence>
<accession>A0ABD5T4R0</accession>
<protein>
    <submittedName>
        <fullName evidence="3">ATPase</fullName>
    </submittedName>
</protein>
<evidence type="ECO:0000313" key="3">
    <source>
        <dbReference type="EMBL" id="MFC6772485.1"/>
    </source>
</evidence>
<dbReference type="InterPro" id="IPR058885">
    <property type="entry name" value="WHD_halobact"/>
</dbReference>
<evidence type="ECO:0000313" key="4">
    <source>
        <dbReference type="Proteomes" id="UP001596274"/>
    </source>
</evidence>
<reference evidence="3 4" key="1">
    <citation type="journal article" date="2019" name="Int. J. Syst. Evol. Microbiol.">
        <title>The Global Catalogue of Microorganisms (GCM) 10K type strain sequencing project: providing services to taxonomists for standard genome sequencing and annotation.</title>
        <authorList>
            <consortium name="The Broad Institute Genomics Platform"/>
            <consortium name="The Broad Institute Genome Sequencing Center for Infectious Disease"/>
            <person name="Wu L."/>
            <person name="Ma J."/>
        </authorList>
    </citation>
    <scope>NUCLEOTIDE SEQUENCE [LARGE SCALE GENOMIC DNA]</scope>
    <source>
        <strain evidence="3 4">PJ61</strain>
    </source>
</reference>
<dbReference type="EMBL" id="JBHSWT010000831">
    <property type="protein sequence ID" value="MFC6772485.1"/>
    <property type="molecule type" value="Genomic_DNA"/>
</dbReference>
<feature type="compositionally biased region" description="Basic and acidic residues" evidence="1">
    <location>
        <begin position="139"/>
        <end position="152"/>
    </location>
</feature>
<keyword evidence="4" id="KW-1185">Reference proteome</keyword>
<evidence type="ECO:0000259" key="2">
    <source>
        <dbReference type="Pfam" id="PF26491"/>
    </source>
</evidence>